<evidence type="ECO:0000313" key="5">
    <source>
        <dbReference type="Proteomes" id="UP000663832"/>
    </source>
</evidence>
<gene>
    <name evidence="3" type="ORF">BJG266_LOCUS16197</name>
    <name evidence="4" type="ORF">QVE165_LOCUS27410</name>
</gene>
<feature type="domain" description="Ribosomal protein eL8/eL30/eS12/Gadd45" evidence="2">
    <location>
        <begin position="638"/>
        <end position="734"/>
    </location>
</feature>
<evidence type="ECO:0000259" key="2">
    <source>
        <dbReference type="Pfam" id="PF01248"/>
    </source>
</evidence>
<dbReference type="FunFam" id="3.30.1330.30:FF:000004">
    <property type="entry name" value="selenocysteine insertion sequence-binding protein 2"/>
    <property type="match status" value="1"/>
</dbReference>
<dbReference type="Proteomes" id="UP000663832">
    <property type="component" value="Unassembled WGS sequence"/>
</dbReference>
<feature type="compositionally biased region" description="Polar residues" evidence="1">
    <location>
        <begin position="579"/>
        <end position="588"/>
    </location>
</feature>
<feature type="compositionally biased region" description="Low complexity" evidence="1">
    <location>
        <begin position="877"/>
        <end position="886"/>
    </location>
</feature>
<proteinExistence type="predicted"/>
<dbReference type="OrthoDB" id="263617at2759"/>
<dbReference type="GO" id="GO:0001514">
    <property type="term" value="P:selenocysteine incorporation"/>
    <property type="evidence" value="ECO:0007669"/>
    <property type="project" value="UniProtKB-ARBA"/>
</dbReference>
<feature type="compositionally biased region" description="Acidic residues" evidence="1">
    <location>
        <begin position="555"/>
        <end position="574"/>
    </location>
</feature>
<dbReference type="GO" id="GO:0035368">
    <property type="term" value="F:selenocysteine insertion sequence binding"/>
    <property type="evidence" value="ECO:0007669"/>
    <property type="project" value="InterPro"/>
</dbReference>
<dbReference type="InterPro" id="IPR004038">
    <property type="entry name" value="Ribosomal_eL8/eL30/eS12/Gad45"/>
</dbReference>
<evidence type="ECO:0000313" key="3">
    <source>
        <dbReference type="EMBL" id="CAF1005975.1"/>
    </source>
</evidence>
<feature type="compositionally biased region" description="Polar residues" evidence="1">
    <location>
        <begin position="539"/>
        <end position="554"/>
    </location>
</feature>
<accession>A0A814H7D3</accession>
<feature type="compositionally biased region" description="Basic residues" evidence="1">
    <location>
        <begin position="485"/>
        <end position="494"/>
    </location>
</feature>
<feature type="compositionally biased region" description="Polar residues" evidence="1">
    <location>
        <begin position="843"/>
        <end position="863"/>
    </location>
</feature>
<dbReference type="PANTHER" id="PTHR13284:SF4">
    <property type="entry name" value="C2H2-TYPE DOMAIN-CONTAINING PROTEIN"/>
    <property type="match status" value="1"/>
</dbReference>
<dbReference type="GO" id="GO:0003730">
    <property type="term" value="F:mRNA 3'-UTR binding"/>
    <property type="evidence" value="ECO:0007669"/>
    <property type="project" value="TreeGrafter"/>
</dbReference>
<feature type="region of interest" description="Disordered" evidence="1">
    <location>
        <begin position="129"/>
        <end position="208"/>
    </location>
</feature>
<feature type="region of interest" description="Disordered" evidence="1">
    <location>
        <begin position="265"/>
        <end position="364"/>
    </location>
</feature>
<dbReference type="Gene3D" id="3.30.1330.30">
    <property type="match status" value="1"/>
</dbReference>
<organism evidence="3 6">
    <name type="scientific">Adineta steineri</name>
    <dbReference type="NCBI Taxonomy" id="433720"/>
    <lineage>
        <taxon>Eukaryota</taxon>
        <taxon>Metazoa</taxon>
        <taxon>Spiralia</taxon>
        <taxon>Gnathifera</taxon>
        <taxon>Rotifera</taxon>
        <taxon>Eurotatoria</taxon>
        <taxon>Bdelloidea</taxon>
        <taxon>Adinetida</taxon>
        <taxon>Adinetidae</taxon>
        <taxon>Adineta</taxon>
    </lineage>
</organism>
<dbReference type="Proteomes" id="UP000663877">
    <property type="component" value="Unassembled WGS sequence"/>
</dbReference>
<dbReference type="GO" id="GO:1990904">
    <property type="term" value="C:ribonucleoprotein complex"/>
    <property type="evidence" value="ECO:0007669"/>
    <property type="project" value="TreeGrafter"/>
</dbReference>
<keyword evidence="5" id="KW-1185">Reference proteome</keyword>
<dbReference type="Pfam" id="PF01248">
    <property type="entry name" value="Ribosomal_L7Ae"/>
    <property type="match status" value="1"/>
</dbReference>
<dbReference type="EMBL" id="CAJNOM010000208">
    <property type="protein sequence ID" value="CAF1230562.1"/>
    <property type="molecule type" value="Genomic_DNA"/>
</dbReference>
<feature type="compositionally biased region" description="Polar residues" evidence="1">
    <location>
        <begin position="446"/>
        <end position="461"/>
    </location>
</feature>
<dbReference type="PANTHER" id="PTHR13284">
    <property type="entry name" value="GH01354P"/>
    <property type="match status" value="1"/>
</dbReference>
<sequence length="968" mass="110538">MTTSQPSDLSPEAKEFIPLIQIPPSTGIPLYIDDKSIATVYSSDQQQQQQQQTLFYPLMKFPEVEFHVQTPQQFHIDSNNQSHRSTNGNNSQIVLVPTNGCYPNPQIFYSTNNQSSTFYPIGCTEPLPPSSMNYSHQQPKMNSISSFHHQQQRGVNHSSSYRSDNQRNSYYDQQESSAFNNRRNFNSINSKRRTRGGNPRSIQQHDEQKQVNLNYPNNENNHHHIHEMPFKLRQEDFPSLPITNQQSEITPLQSINTQSTLSWNKVVSASRPQSTSPHSSHDPSQSDKNPSANKKNGPNTKKSSTQAKTKPLNNNNNNSKIIAQSLNNNNNNNVKTNELQTKKNDKPIQTKQQKKNLKQKKNEKIEEPTIEPVSISETIPFSLNDDNAFPVLGQDISIPIIKKSENNSSIKDNTSTPGLITKSKIKANHSYQICLQDMFNALNTSTQTKQQNSHNKSSNIPMNIANPLDSNPAPKRGKEREQPKPRKPTKLKRIINKELDENQKQRQQLLIKATTIKQNDENDNANVADTDDQLPINMTEDTSASCTEESNNGSDDNDDEDDDDDDDDDDDEIIDHEPTSQLQTPYAHQIPQSNIKQQIHDAGFREYCSQLIDRQLDELCIQLLLTLKRFQDRKKQQFQSNPERARRKRRFVHGIREVTKHLRLQRLKCVLIAPDCQSIQSQGGLNDAIEQIINLCKEQNIPYIFTLNRQKLGRCLNKISRISTIGIFDYSGADTIYRQIIEITNENQRAYKQIIDNLINHDDIAATTTPSHGLNSREFYKILHRTFQQQNQQQRHHIVNTIPTESLSKVLPKVPAHYAHSRQTSDTSTIYIDQQLINSIKKQHTRASSGTYDMGKNSTTATTNKKHQRTLSDGAATIDDTSITTTTKHHSKTHSRTPSGCSAISQIEQQDYFEQSKNILINNNNNNNNNDEIFTDNDETRLKSINEDTEENSANIKRKNVEKWINDN</sequence>
<reference evidence="3" key="1">
    <citation type="submission" date="2021-02" db="EMBL/GenBank/DDBJ databases">
        <authorList>
            <person name="Nowell W R."/>
        </authorList>
    </citation>
    <scope>NUCLEOTIDE SEQUENCE</scope>
</reference>
<dbReference type="GO" id="GO:0005739">
    <property type="term" value="C:mitochondrion"/>
    <property type="evidence" value="ECO:0007669"/>
    <property type="project" value="TreeGrafter"/>
</dbReference>
<comment type="caution">
    <text evidence="3">The sequence shown here is derived from an EMBL/GenBank/DDBJ whole genome shotgun (WGS) entry which is preliminary data.</text>
</comment>
<dbReference type="EMBL" id="CAJNOI010000074">
    <property type="protein sequence ID" value="CAF1005975.1"/>
    <property type="molecule type" value="Genomic_DNA"/>
</dbReference>
<feature type="region of interest" description="Disordered" evidence="1">
    <location>
        <begin position="843"/>
        <end position="901"/>
    </location>
</feature>
<dbReference type="AlphaFoldDB" id="A0A814H7D3"/>
<feature type="compositionally biased region" description="Polar residues" evidence="1">
    <location>
        <begin position="288"/>
        <end position="312"/>
    </location>
</feature>
<evidence type="ECO:0000313" key="6">
    <source>
        <dbReference type="Proteomes" id="UP000663877"/>
    </source>
</evidence>
<feature type="compositionally biased region" description="Low complexity" evidence="1">
    <location>
        <begin position="176"/>
        <end position="189"/>
    </location>
</feature>
<dbReference type="InterPro" id="IPR040051">
    <property type="entry name" value="SECISBP2"/>
</dbReference>
<dbReference type="GO" id="GO:0043021">
    <property type="term" value="F:ribonucleoprotein complex binding"/>
    <property type="evidence" value="ECO:0007669"/>
    <property type="project" value="TreeGrafter"/>
</dbReference>
<name>A0A814H7D3_9BILA</name>
<feature type="region of interest" description="Disordered" evidence="1">
    <location>
        <begin position="446"/>
        <end position="502"/>
    </location>
</feature>
<evidence type="ECO:0000313" key="4">
    <source>
        <dbReference type="EMBL" id="CAF1230562.1"/>
    </source>
</evidence>
<evidence type="ECO:0000256" key="1">
    <source>
        <dbReference type="SAM" id="MobiDB-lite"/>
    </source>
</evidence>
<dbReference type="SUPFAM" id="SSF55315">
    <property type="entry name" value="L30e-like"/>
    <property type="match status" value="1"/>
</dbReference>
<protein>
    <recommendedName>
        <fullName evidence="2">Ribosomal protein eL8/eL30/eS12/Gadd45 domain-containing protein</fullName>
    </recommendedName>
</protein>
<dbReference type="InterPro" id="IPR029064">
    <property type="entry name" value="Ribosomal_eL30-like_sf"/>
</dbReference>
<feature type="region of interest" description="Disordered" evidence="1">
    <location>
        <begin position="514"/>
        <end position="588"/>
    </location>
</feature>
<feature type="compositionally biased region" description="Polar residues" evidence="1">
    <location>
        <begin position="130"/>
        <end position="175"/>
    </location>
</feature>